<dbReference type="AlphaFoldDB" id="A0A330M3F2"/>
<reference evidence="2" key="1">
    <citation type="submission" date="2018-06" db="EMBL/GenBank/DDBJ databases">
        <authorList>
            <person name="Cea G.-C."/>
            <person name="William W."/>
        </authorList>
    </citation>
    <scope>NUCLEOTIDE SEQUENCE [LARGE SCALE GENOMIC DNA]</scope>
    <source>
        <strain evidence="2">DB21MT-2</strain>
    </source>
</reference>
<accession>A0A330M3F2</accession>
<evidence type="ECO:0000313" key="1">
    <source>
        <dbReference type="EMBL" id="SQH77146.1"/>
    </source>
</evidence>
<dbReference type="EMBL" id="LS483452">
    <property type="protein sequence ID" value="SQH77146.1"/>
    <property type="molecule type" value="Genomic_DNA"/>
</dbReference>
<dbReference type="KEGG" id="sbk:SHEWBE_3183"/>
<proteinExistence type="predicted"/>
<gene>
    <name evidence="1" type="ORF">SHEWBE_3183</name>
</gene>
<organism evidence="1 2">
    <name type="scientific">Shewanella benthica</name>
    <dbReference type="NCBI Taxonomy" id="43661"/>
    <lineage>
        <taxon>Bacteria</taxon>
        <taxon>Pseudomonadati</taxon>
        <taxon>Pseudomonadota</taxon>
        <taxon>Gammaproteobacteria</taxon>
        <taxon>Alteromonadales</taxon>
        <taxon>Shewanellaceae</taxon>
        <taxon>Shewanella</taxon>
    </lineage>
</organism>
<evidence type="ECO:0000313" key="2">
    <source>
        <dbReference type="Proteomes" id="UP000250123"/>
    </source>
</evidence>
<sequence>MIPLLSKIEGLTDVRSEFSGAQQEVMIQIDRQTALSIGANLADLTTEEAQAYFGACYLPARPWASWS</sequence>
<protein>
    <submittedName>
        <fullName evidence="1">Uncharacterized protein</fullName>
    </submittedName>
</protein>
<dbReference type="Proteomes" id="UP000250123">
    <property type="component" value="Chromosome SHEWBE"/>
</dbReference>
<name>A0A330M3F2_9GAMM</name>